<proteinExistence type="predicted"/>
<evidence type="ECO:0000313" key="1">
    <source>
        <dbReference type="EMBL" id="SHF27259.1"/>
    </source>
</evidence>
<dbReference type="AlphaFoldDB" id="A0A1M5AAG3"/>
<dbReference type="RefSeq" id="WP_073052536.1">
    <property type="nucleotide sequence ID" value="NZ_FQUP01000001.1"/>
</dbReference>
<keyword evidence="2" id="KW-1185">Reference proteome</keyword>
<reference evidence="1 2" key="1">
    <citation type="submission" date="2016-11" db="EMBL/GenBank/DDBJ databases">
        <authorList>
            <person name="Jaros S."/>
            <person name="Januszkiewicz K."/>
            <person name="Wedrychowicz H."/>
        </authorList>
    </citation>
    <scope>NUCLEOTIDE SEQUENCE [LARGE SCALE GENOMIC DNA]</scope>
    <source>
        <strain evidence="1 2">DSM 19436</strain>
    </source>
</reference>
<sequence>MPHRARLAARNNAEWCDAVSRAHGATTRFGAGFWVNPGDAPPYYPNLVTLTAEDVGPQREEIAALIARRPGALGIKDSFATLNLSSVGLTTAFEAEWLWLAADTPAAISPGDFAIGWTATASDLADWERAWAGAPVERPVFPPAILADPRLAFLAVIRDGVTIGGAALNRYATVLGISNVFMSPEADPASVLASLIAAARHRHPNLPLVGYEHGESLALFRAAGFQSVGPLRVWVR</sequence>
<dbReference type="OrthoDB" id="153065at2"/>
<evidence type="ECO:0008006" key="3">
    <source>
        <dbReference type="Google" id="ProtNLM"/>
    </source>
</evidence>
<organism evidence="1 2">
    <name type="scientific">Kaistia soli DSM 19436</name>
    <dbReference type="NCBI Taxonomy" id="1122133"/>
    <lineage>
        <taxon>Bacteria</taxon>
        <taxon>Pseudomonadati</taxon>
        <taxon>Pseudomonadota</taxon>
        <taxon>Alphaproteobacteria</taxon>
        <taxon>Hyphomicrobiales</taxon>
        <taxon>Kaistiaceae</taxon>
        <taxon>Kaistia</taxon>
    </lineage>
</organism>
<dbReference type="EMBL" id="FQUP01000001">
    <property type="protein sequence ID" value="SHF27259.1"/>
    <property type="molecule type" value="Genomic_DNA"/>
</dbReference>
<dbReference type="Proteomes" id="UP000184485">
    <property type="component" value="Unassembled WGS sequence"/>
</dbReference>
<protein>
    <recommendedName>
        <fullName evidence="3">N-acetyltransferase domain-containing protein</fullName>
    </recommendedName>
</protein>
<name>A0A1M5AAG3_9HYPH</name>
<gene>
    <name evidence="1" type="ORF">SAMN02745157_2068</name>
</gene>
<evidence type="ECO:0000313" key="2">
    <source>
        <dbReference type="Proteomes" id="UP000184485"/>
    </source>
</evidence>
<dbReference type="STRING" id="1122133.SAMN02745157_2068"/>
<accession>A0A1M5AAG3</accession>